<feature type="domain" description="ABC transporter" evidence="10">
    <location>
        <begin position="6"/>
        <end position="246"/>
    </location>
</feature>
<dbReference type="PANTHER" id="PTHR42771">
    <property type="entry name" value="IRON(3+)-HYDROXAMATE IMPORT ATP-BINDING PROTEIN FHUC"/>
    <property type="match status" value="1"/>
</dbReference>
<evidence type="ECO:0000313" key="12">
    <source>
        <dbReference type="Proteomes" id="UP000260983"/>
    </source>
</evidence>
<name>A0A3E5B531_9BACE</name>
<dbReference type="SMART" id="SM00382">
    <property type="entry name" value="AAA"/>
    <property type="match status" value="1"/>
</dbReference>
<evidence type="ECO:0000256" key="8">
    <source>
        <dbReference type="ARBA" id="ARBA00023065"/>
    </source>
</evidence>
<dbReference type="RefSeq" id="WP_117725103.1">
    <property type="nucleotide sequence ID" value="NZ_CAUGNI010000001.1"/>
</dbReference>
<dbReference type="Proteomes" id="UP000260983">
    <property type="component" value="Unassembled WGS sequence"/>
</dbReference>
<keyword evidence="3" id="KW-1003">Cell membrane</keyword>
<keyword evidence="2" id="KW-0813">Transport</keyword>
<evidence type="ECO:0000256" key="4">
    <source>
        <dbReference type="ARBA" id="ARBA00022496"/>
    </source>
</evidence>
<dbReference type="InterPro" id="IPR003593">
    <property type="entry name" value="AAA+_ATPase"/>
</dbReference>
<keyword evidence="7" id="KW-0408">Iron</keyword>
<protein>
    <submittedName>
        <fullName evidence="11">ABC transporter ATP-binding protein</fullName>
    </submittedName>
</protein>
<evidence type="ECO:0000256" key="1">
    <source>
        <dbReference type="ARBA" id="ARBA00004202"/>
    </source>
</evidence>
<dbReference type="InterPro" id="IPR051535">
    <property type="entry name" value="Siderophore_ABC-ATPase"/>
</dbReference>
<dbReference type="GO" id="GO:0005886">
    <property type="term" value="C:plasma membrane"/>
    <property type="evidence" value="ECO:0007669"/>
    <property type="project" value="UniProtKB-SubCell"/>
</dbReference>
<dbReference type="InterPro" id="IPR003439">
    <property type="entry name" value="ABC_transporter-like_ATP-bd"/>
</dbReference>
<dbReference type="EMBL" id="QSUL01000013">
    <property type="protein sequence ID" value="RGN32702.1"/>
    <property type="molecule type" value="Genomic_DNA"/>
</dbReference>
<sequence>MKQETIHIKNLCIGYPGKGDVKVVASDICAGINSGELTCLLGANGVGKSTLLRTLSAFQPRLSGEIRIEGKDISSYTDKQLSKVISVVLTEKCDIRNMSAVELIGLGRSPYTGFWGTLSKEDKAVVDHAIELVGISHLAHRMVHTLSDGERQKVMIAKALAQETPVIYLDEPTAFLDFPSKVEMMQLLHLLSRQTDKTIFLSTHDLELALQIADKIWLMDKVNGVTIGTPEDLSLDGSLSCFFARKGIAFDLETGLFRVNNEYTSQVRLIGHGQKYAMVRKALQRNGILANRNVESDVYIETGDLKGDGTFVLHPASGEAITVQTIDELLAEIVKIL</sequence>
<keyword evidence="6 11" id="KW-0067">ATP-binding</keyword>
<evidence type="ECO:0000256" key="9">
    <source>
        <dbReference type="ARBA" id="ARBA00023136"/>
    </source>
</evidence>
<proteinExistence type="predicted"/>
<keyword evidence="8" id="KW-0406">Ion transport</keyword>
<evidence type="ECO:0000256" key="2">
    <source>
        <dbReference type="ARBA" id="ARBA00022448"/>
    </source>
</evidence>
<dbReference type="Gene3D" id="3.40.50.300">
    <property type="entry name" value="P-loop containing nucleotide triphosphate hydrolases"/>
    <property type="match status" value="1"/>
</dbReference>
<keyword evidence="5" id="KW-0547">Nucleotide-binding</keyword>
<comment type="subcellular location">
    <subcellularLocation>
        <location evidence="1">Cell membrane</location>
        <topology evidence="1">Peripheral membrane protein</topology>
    </subcellularLocation>
</comment>
<dbReference type="CDD" id="cd03214">
    <property type="entry name" value="ABC_Iron-Siderophores_B12_Hemin"/>
    <property type="match status" value="1"/>
</dbReference>
<dbReference type="GO" id="GO:0005524">
    <property type="term" value="F:ATP binding"/>
    <property type="evidence" value="ECO:0007669"/>
    <property type="project" value="UniProtKB-KW"/>
</dbReference>
<dbReference type="PROSITE" id="PS50893">
    <property type="entry name" value="ABC_TRANSPORTER_2"/>
    <property type="match status" value="1"/>
</dbReference>
<dbReference type="SUPFAM" id="SSF52540">
    <property type="entry name" value="P-loop containing nucleoside triphosphate hydrolases"/>
    <property type="match status" value="1"/>
</dbReference>
<evidence type="ECO:0000313" key="11">
    <source>
        <dbReference type="EMBL" id="RGN32702.1"/>
    </source>
</evidence>
<dbReference type="GO" id="GO:0016887">
    <property type="term" value="F:ATP hydrolysis activity"/>
    <property type="evidence" value="ECO:0007669"/>
    <property type="project" value="InterPro"/>
</dbReference>
<gene>
    <name evidence="11" type="ORF">DXB65_18250</name>
</gene>
<dbReference type="PANTHER" id="PTHR42771:SF2">
    <property type="entry name" value="IRON(3+)-HYDROXAMATE IMPORT ATP-BINDING PROTEIN FHUC"/>
    <property type="match status" value="1"/>
</dbReference>
<keyword evidence="4" id="KW-0410">Iron transport</keyword>
<organism evidence="11 12">
    <name type="scientific">Bacteroides oleiciplenus</name>
    <dbReference type="NCBI Taxonomy" id="626931"/>
    <lineage>
        <taxon>Bacteria</taxon>
        <taxon>Pseudomonadati</taxon>
        <taxon>Bacteroidota</taxon>
        <taxon>Bacteroidia</taxon>
        <taxon>Bacteroidales</taxon>
        <taxon>Bacteroidaceae</taxon>
        <taxon>Bacteroides</taxon>
    </lineage>
</organism>
<dbReference type="GO" id="GO:0006826">
    <property type="term" value="P:iron ion transport"/>
    <property type="evidence" value="ECO:0007669"/>
    <property type="project" value="UniProtKB-KW"/>
</dbReference>
<evidence type="ECO:0000256" key="5">
    <source>
        <dbReference type="ARBA" id="ARBA00022741"/>
    </source>
</evidence>
<dbReference type="InterPro" id="IPR027417">
    <property type="entry name" value="P-loop_NTPase"/>
</dbReference>
<evidence type="ECO:0000256" key="6">
    <source>
        <dbReference type="ARBA" id="ARBA00022840"/>
    </source>
</evidence>
<accession>A0A3E5B531</accession>
<reference evidence="11 12" key="1">
    <citation type="submission" date="2018-08" db="EMBL/GenBank/DDBJ databases">
        <title>A genome reference for cultivated species of the human gut microbiota.</title>
        <authorList>
            <person name="Zou Y."/>
            <person name="Xue W."/>
            <person name="Luo G."/>
        </authorList>
    </citation>
    <scope>NUCLEOTIDE SEQUENCE [LARGE SCALE GENOMIC DNA]</scope>
    <source>
        <strain evidence="11 12">OM05-15BH</strain>
    </source>
</reference>
<dbReference type="AlphaFoldDB" id="A0A3E5B531"/>
<evidence type="ECO:0000256" key="7">
    <source>
        <dbReference type="ARBA" id="ARBA00023004"/>
    </source>
</evidence>
<keyword evidence="9" id="KW-0472">Membrane</keyword>
<evidence type="ECO:0000256" key="3">
    <source>
        <dbReference type="ARBA" id="ARBA00022475"/>
    </source>
</evidence>
<dbReference type="Pfam" id="PF00005">
    <property type="entry name" value="ABC_tran"/>
    <property type="match status" value="1"/>
</dbReference>
<evidence type="ECO:0000259" key="10">
    <source>
        <dbReference type="PROSITE" id="PS50893"/>
    </source>
</evidence>
<comment type="caution">
    <text evidence="11">The sequence shown here is derived from an EMBL/GenBank/DDBJ whole genome shotgun (WGS) entry which is preliminary data.</text>
</comment>